<name>F2KGG7_PSEBN</name>
<dbReference type="KEGG" id="pba:PSEBR_cmegm61"/>
<evidence type="ECO:0000313" key="1">
    <source>
        <dbReference type="EMBL" id="AEA68426.1"/>
    </source>
</evidence>
<accession>F2KGG7</accession>
<dbReference type="STRING" id="994484.PSEBR_cmegm61"/>
<sequence>MLISRCKLLQQQADSVHVSILDSILDLERNREDIQSHRNQCVISEYPRQLDDSGLSKRLHSLRIKTVVDTASLVQRLAHSINQQFIISGESRRCLLTQRFDDLIRYTRRTRDRFMNLPLGLWLPTMKP</sequence>
<organism evidence="1 2">
    <name type="scientific">Pseudomonas brassicacearum (strain NFM421)</name>
    <dbReference type="NCBI Taxonomy" id="994484"/>
    <lineage>
        <taxon>Bacteria</taxon>
        <taxon>Pseudomonadati</taxon>
        <taxon>Pseudomonadota</taxon>
        <taxon>Gammaproteobacteria</taxon>
        <taxon>Pseudomonadales</taxon>
        <taxon>Pseudomonadaceae</taxon>
        <taxon>Pseudomonas</taxon>
    </lineage>
</organism>
<reference evidence="1 2" key="1">
    <citation type="journal article" date="2011" name="J. Bacteriol.">
        <title>Complete genome sequence of a beneficial plant root-associated bacterium, Pseudomonas brassicacearum.</title>
        <authorList>
            <person name="Ortet P."/>
            <person name="Barakat M."/>
            <person name="Lalaouna D."/>
            <person name="Fochesato S."/>
            <person name="Barbe V."/>
            <person name="Vacherie B."/>
            <person name="Santaella C."/>
            <person name="Heulin T."/>
            <person name="Achouak W."/>
        </authorList>
    </citation>
    <scope>NUCLEOTIDE SEQUENCE [LARGE SCALE GENOMIC DNA]</scope>
    <source>
        <strain evidence="1 2">NFM421</strain>
    </source>
</reference>
<dbReference type="HOGENOM" id="CLU_1957649_0_0_6"/>
<dbReference type="EMBL" id="CP002585">
    <property type="protein sequence ID" value="AEA68426.1"/>
    <property type="molecule type" value="Genomic_DNA"/>
</dbReference>
<protein>
    <submittedName>
        <fullName evidence="1">Uncharacterized protein</fullName>
    </submittedName>
</protein>
<evidence type="ECO:0000313" key="2">
    <source>
        <dbReference type="Proteomes" id="UP000006692"/>
    </source>
</evidence>
<gene>
    <name evidence="1" type="ORF">PSEBR_cmegm61</name>
</gene>
<reference key="2">
    <citation type="submission" date="2011-03" db="EMBL/GenBank/DDBJ databases">
        <title>Complete Genome Sequence of a beneficial plant roots-associated bacterium Pseudomonas brassicacearum.</title>
        <authorList>
            <person name="Ortet P."/>
            <person name="Barakat M."/>
            <person name="Lalaouna D."/>
            <person name="Fochesato S."/>
            <person name="Barbe V."/>
            <person name="Santaella C."/>
            <person name="Heulin T."/>
            <person name="Achouak W."/>
        </authorList>
    </citation>
    <scope>NUCLEOTIDE SEQUENCE</scope>
    <source>
        <strain>NFM421</strain>
    </source>
</reference>
<dbReference type="Proteomes" id="UP000006692">
    <property type="component" value="Chromosome"/>
</dbReference>
<proteinExistence type="predicted"/>
<dbReference type="AlphaFoldDB" id="F2KGG7"/>
<dbReference type="GeneID" id="89225243"/>
<dbReference type="RefSeq" id="WP_013692923.1">
    <property type="nucleotide sequence ID" value="NC_015379.1"/>
</dbReference>